<evidence type="ECO:0000256" key="2">
    <source>
        <dbReference type="ARBA" id="ARBA00023125"/>
    </source>
</evidence>
<dbReference type="EMBL" id="BAFN01000001">
    <property type="protein sequence ID" value="GAN34190.1"/>
    <property type="molecule type" value="Genomic_DNA"/>
</dbReference>
<keyword evidence="1" id="KW-0680">Restriction system</keyword>
<name>A0ABQ0JZI2_9BACT</name>
<organism evidence="3 4">
    <name type="scientific">Candidatus Brocadia sinica JPN1</name>
    <dbReference type="NCBI Taxonomy" id="1197129"/>
    <lineage>
        <taxon>Bacteria</taxon>
        <taxon>Pseudomonadati</taxon>
        <taxon>Planctomycetota</taxon>
        <taxon>Candidatus Brocadiia</taxon>
        <taxon>Candidatus Brocadiales</taxon>
        <taxon>Candidatus Brocadiaceae</taxon>
        <taxon>Candidatus Brocadia</taxon>
    </lineage>
</organism>
<comment type="caution">
    <text evidence="3">The sequence shown here is derived from an EMBL/GenBank/DDBJ whole genome shotgun (WGS) entry which is preliminary data.</text>
</comment>
<dbReference type="InterPro" id="IPR044946">
    <property type="entry name" value="Restrct_endonuc_typeI_TRD_sf"/>
</dbReference>
<sequence>MGMRWQCISQSWVNDSSLRFDVDYIFENITRVDKYYRWNELFEFVSYQKINLEELDDFQYAEIGNVNNNGSVLPITLSFSNRNEVNENYFIKIEKGDIIKPENGDILISSVRPYLNKNILIENDNIYFTSAFIHIRPKIDSEILYYLLRTTLFKQLNAVSRQGKGYPTLKEDDIKLN</sequence>
<dbReference type="Gene3D" id="3.90.220.20">
    <property type="entry name" value="DNA methylase specificity domains"/>
    <property type="match status" value="1"/>
</dbReference>
<proteinExistence type="predicted"/>
<keyword evidence="4" id="KW-1185">Reference proteome</keyword>
<keyword evidence="2" id="KW-0238">DNA-binding</keyword>
<dbReference type="Proteomes" id="UP000032309">
    <property type="component" value="Unassembled WGS sequence"/>
</dbReference>
<dbReference type="GO" id="GO:0032259">
    <property type="term" value="P:methylation"/>
    <property type="evidence" value="ECO:0007669"/>
    <property type="project" value="UniProtKB-KW"/>
</dbReference>
<keyword evidence="3" id="KW-0808">Transferase</keyword>
<evidence type="ECO:0000313" key="3">
    <source>
        <dbReference type="EMBL" id="GAN34190.1"/>
    </source>
</evidence>
<evidence type="ECO:0000313" key="4">
    <source>
        <dbReference type="Proteomes" id="UP000032309"/>
    </source>
</evidence>
<gene>
    <name evidence="3" type="ORF">BROSI_A2726</name>
</gene>
<evidence type="ECO:0000256" key="1">
    <source>
        <dbReference type="ARBA" id="ARBA00022747"/>
    </source>
</evidence>
<keyword evidence="3" id="KW-0489">Methyltransferase</keyword>
<dbReference type="SUPFAM" id="SSF116734">
    <property type="entry name" value="DNA methylase specificity domain"/>
    <property type="match status" value="1"/>
</dbReference>
<accession>A0ABQ0JZI2</accession>
<reference evidence="4" key="1">
    <citation type="journal article" date="2015" name="Genome Announc.">
        <title>Draft Genome Sequence of an Anaerobic Ammonium-Oxidizing Bacterium, "Candidatus Brocadia sinica".</title>
        <authorList>
            <person name="Oshiki M."/>
            <person name="Shinyako-Hata K."/>
            <person name="Satoh H."/>
            <person name="Okabe S."/>
        </authorList>
    </citation>
    <scope>NUCLEOTIDE SEQUENCE [LARGE SCALE GENOMIC DNA]</scope>
    <source>
        <strain evidence="4">JPN1</strain>
    </source>
</reference>
<dbReference type="GO" id="GO:0008168">
    <property type="term" value="F:methyltransferase activity"/>
    <property type="evidence" value="ECO:0007669"/>
    <property type="project" value="UniProtKB-KW"/>
</dbReference>
<dbReference type="RefSeq" id="WP_052564242.1">
    <property type="nucleotide sequence ID" value="NZ_BAFN01000001.1"/>
</dbReference>
<protein>
    <submittedName>
        <fullName evidence="3">DNA methylase-type I restriction-modification system</fullName>
    </submittedName>
</protein>